<dbReference type="RefSeq" id="WP_092162013.1">
    <property type="nucleotide sequence ID" value="NZ_FNGA01000004.1"/>
</dbReference>
<evidence type="ECO:0000313" key="9">
    <source>
        <dbReference type="Proteomes" id="UP000199053"/>
    </source>
</evidence>
<reference evidence="9" key="1">
    <citation type="submission" date="2016-10" db="EMBL/GenBank/DDBJ databases">
        <authorList>
            <person name="Varghese N."/>
            <person name="Submissions S."/>
        </authorList>
    </citation>
    <scope>NUCLEOTIDE SEQUENCE [LARGE SCALE GENOMIC DNA]</scope>
    <source>
        <strain evidence="9">DSM 16995</strain>
    </source>
</reference>
<keyword evidence="9" id="KW-1185">Reference proteome</keyword>
<dbReference type="OrthoDB" id="9771229at2"/>
<evidence type="ECO:0000259" key="6">
    <source>
        <dbReference type="Pfam" id="PF03755"/>
    </source>
</evidence>
<feature type="domain" description="Endoribonuclease YicC-like C-terminal" evidence="7">
    <location>
        <begin position="172"/>
        <end position="293"/>
    </location>
</feature>
<gene>
    <name evidence="8" type="ORF">SAMN05660337_2719</name>
</gene>
<keyword evidence="2" id="KW-0540">Nuclease</keyword>
<evidence type="ECO:0000256" key="4">
    <source>
        <dbReference type="ARBA" id="ARBA00022801"/>
    </source>
</evidence>
<evidence type="ECO:0000256" key="1">
    <source>
        <dbReference type="ARBA" id="ARBA00001968"/>
    </source>
</evidence>
<dbReference type="GO" id="GO:0004521">
    <property type="term" value="F:RNA endonuclease activity"/>
    <property type="evidence" value="ECO:0007669"/>
    <property type="project" value="InterPro"/>
</dbReference>
<dbReference type="PANTHER" id="PTHR30636">
    <property type="entry name" value="UPF0701 PROTEIN YICC"/>
    <property type="match status" value="1"/>
</dbReference>
<keyword evidence="4" id="KW-0378">Hydrolase</keyword>
<dbReference type="InterPro" id="IPR005229">
    <property type="entry name" value="YicC/YloC-like"/>
</dbReference>
<dbReference type="GO" id="GO:0016787">
    <property type="term" value="F:hydrolase activity"/>
    <property type="evidence" value="ECO:0007669"/>
    <property type="project" value="UniProtKB-KW"/>
</dbReference>
<evidence type="ECO:0000256" key="3">
    <source>
        <dbReference type="ARBA" id="ARBA00022759"/>
    </source>
</evidence>
<evidence type="ECO:0000256" key="5">
    <source>
        <dbReference type="ARBA" id="ARBA00035648"/>
    </source>
</evidence>
<dbReference type="Pfam" id="PF08340">
    <property type="entry name" value="YicC-like_C"/>
    <property type="match status" value="1"/>
</dbReference>
<comment type="cofactor">
    <cofactor evidence="1">
        <name>a divalent metal cation</name>
        <dbReference type="ChEBI" id="CHEBI:60240"/>
    </cofactor>
</comment>
<dbReference type="EMBL" id="FNGA01000004">
    <property type="protein sequence ID" value="SDL34573.1"/>
    <property type="molecule type" value="Genomic_DNA"/>
</dbReference>
<dbReference type="Pfam" id="PF03755">
    <property type="entry name" value="YicC-like_N"/>
    <property type="match status" value="1"/>
</dbReference>
<proteinExistence type="inferred from homology"/>
<name>A0A1G9JBK3_9BACT</name>
<protein>
    <submittedName>
        <fullName evidence="8">TIGR00255 family protein</fullName>
    </submittedName>
</protein>
<sequence>MPVSMTGFGRFESTEDKWSHCWEIRSVNSRYLDLKWRLPGFLRGYESRWEKLVRKYGSRGRVDISLNLEVFSAELLGIGLNKLQAEAMITQVRDMATADGVDFTPDYNRLFGLSSLWRDASSEPDPKLAASITAGLEGALANWRESRQAEGDDLVVDLKERFTLLKEYGETVKAKVPEILEMRRVALIERVTNMMETLGAEYSEDRMIQEVAILTDKLDVSEEATRLDAHLDRIFEVLNSNKDAGKRLDFLLQETFREINTCGNKCQDIEVSRVVVEFKAELEKCREQVQNIE</sequence>
<organism evidence="8 9">
    <name type="scientific">Maridesulfovibrio ferrireducens</name>
    <dbReference type="NCBI Taxonomy" id="246191"/>
    <lineage>
        <taxon>Bacteria</taxon>
        <taxon>Pseudomonadati</taxon>
        <taxon>Thermodesulfobacteriota</taxon>
        <taxon>Desulfovibrionia</taxon>
        <taxon>Desulfovibrionales</taxon>
        <taxon>Desulfovibrionaceae</taxon>
        <taxon>Maridesulfovibrio</taxon>
    </lineage>
</organism>
<evidence type="ECO:0000256" key="2">
    <source>
        <dbReference type="ARBA" id="ARBA00022722"/>
    </source>
</evidence>
<dbReference type="AlphaFoldDB" id="A0A1G9JBK3"/>
<dbReference type="STRING" id="246191.SAMN05660337_2719"/>
<comment type="similarity">
    <text evidence="5">Belongs to the YicC/YloC family.</text>
</comment>
<accession>A0A1G9JBK3</accession>
<feature type="domain" description="Endoribonuclease YicC-like N-terminal" evidence="6">
    <location>
        <begin position="4"/>
        <end position="154"/>
    </location>
</feature>
<dbReference type="InterPro" id="IPR013527">
    <property type="entry name" value="YicC-like_N"/>
</dbReference>
<evidence type="ECO:0000313" key="8">
    <source>
        <dbReference type="EMBL" id="SDL34573.1"/>
    </source>
</evidence>
<evidence type="ECO:0000259" key="7">
    <source>
        <dbReference type="Pfam" id="PF08340"/>
    </source>
</evidence>
<dbReference type="InterPro" id="IPR013551">
    <property type="entry name" value="YicC-like_C"/>
</dbReference>
<dbReference type="Proteomes" id="UP000199053">
    <property type="component" value="Unassembled WGS sequence"/>
</dbReference>
<dbReference type="PANTHER" id="PTHR30636:SF3">
    <property type="entry name" value="UPF0701 PROTEIN YICC"/>
    <property type="match status" value="1"/>
</dbReference>
<keyword evidence="3" id="KW-0255">Endonuclease</keyword>
<dbReference type="NCBIfam" id="TIGR00255">
    <property type="entry name" value="YicC/YloC family endoribonuclease"/>
    <property type="match status" value="1"/>
</dbReference>